<dbReference type="HOGENOM" id="CLU_106253_0_0_2"/>
<dbReference type="GO" id="GO:0005829">
    <property type="term" value="C:cytosol"/>
    <property type="evidence" value="ECO:0007669"/>
    <property type="project" value="TreeGrafter"/>
</dbReference>
<dbReference type="KEGG" id="mfv:Mfer_0598"/>
<dbReference type="PANTHER" id="PTHR36928:SF1">
    <property type="entry name" value="PHOSPHATASE YCDX-RELATED"/>
    <property type="match status" value="1"/>
</dbReference>
<dbReference type="Gene3D" id="3.20.20.140">
    <property type="entry name" value="Metal-dependent hydrolases"/>
    <property type="match status" value="1"/>
</dbReference>
<dbReference type="InterPro" id="IPR016195">
    <property type="entry name" value="Pol/histidinol_Pase-like"/>
</dbReference>
<sequence>MKRIDLHIHSIFSDGDLIPSEIARRAKFLGHEAIAITDHVDHSNIYCVENIIRVVDDIEENWEIKVIPGVEITHVPPEVIEKLANKARNLGAEIILVHGESLVEPVAKGTNHAAVECPEVDILAHPGLISYEDAEIAKENDVALEITSRAGHCLSNGHVAKIAMELDIPVVVNSDAHSPEDLIDYNFAYKLAIGSGLPKKIAKKALDKYPKRIINR</sequence>
<evidence type="ECO:0000313" key="3">
    <source>
        <dbReference type="Proteomes" id="UP000002315"/>
    </source>
</evidence>
<dbReference type="EMBL" id="CP002278">
    <property type="protein sequence ID" value="ADP77397.1"/>
    <property type="molecule type" value="Genomic_DNA"/>
</dbReference>
<keyword evidence="3" id="KW-1185">Reference proteome</keyword>
<proteinExistence type="predicted"/>
<dbReference type="AlphaFoldDB" id="E3GYL5"/>
<gene>
    <name evidence="2" type="ordered locus">Mfer_0598</name>
</gene>
<dbReference type="InterPro" id="IPR003141">
    <property type="entry name" value="Pol/His_phosphatase_N"/>
</dbReference>
<dbReference type="SMART" id="SM00481">
    <property type="entry name" value="POLIIIAc"/>
    <property type="match status" value="1"/>
</dbReference>
<organism evidence="2 3">
    <name type="scientific">Methanothermus fervidus (strain ATCC 43054 / DSM 2088 / JCM 10308 / V24 S)</name>
    <dbReference type="NCBI Taxonomy" id="523846"/>
    <lineage>
        <taxon>Archaea</taxon>
        <taxon>Methanobacteriati</taxon>
        <taxon>Methanobacteriota</taxon>
        <taxon>Methanomada group</taxon>
        <taxon>Methanobacteria</taxon>
        <taxon>Methanobacteriales</taxon>
        <taxon>Methanothermaceae</taxon>
        <taxon>Methanothermus</taxon>
    </lineage>
</organism>
<evidence type="ECO:0000313" key="2">
    <source>
        <dbReference type="EMBL" id="ADP77397.1"/>
    </source>
</evidence>
<dbReference type="InterPro" id="IPR050243">
    <property type="entry name" value="PHP_phosphatase"/>
</dbReference>
<name>E3GYL5_METFV</name>
<dbReference type="NCBIfam" id="NF004981">
    <property type="entry name" value="PRK06361.1"/>
    <property type="match status" value="1"/>
</dbReference>
<dbReference type="Pfam" id="PF13263">
    <property type="entry name" value="PHP_C"/>
    <property type="match status" value="1"/>
</dbReference>
<dbReference type="STRING" id="523846.Mfer_0598"/>
<dbReference type="Proteomes" id="UP000002315">
    <property type="component" value="Chromosome"/>
</dbReference>
<dbReference type="SUPFAM" id="SSF89550">
    <property type="entry name" value="PHP domain-like"/>
    <property type="match status" value="1"/>
</dbReference>
<dbReference type="GO" id="GO:0008270">
    <property type="term" value="F:zinc ion binding"/>
    <property type="evidence" value="ECO:0007669"/>
    <property type="project" value="TreeGrafter"/>
</dbReference>
<dbReference type="Pfam" id="PF02811">
    <property type="entry name" value="PHP"/>
    <property type="match status" value="1"/>
</dbReference>
<accession>E3GYL5</accession>
<evidence type="ECO:0000259" key="1">
    <source>
        <dbReference type="SMART" id="SM00481"/>
    </source>
</evidence>
<dbReference type="InterPro" id="IPR004013">
    <property type="entry name" value="PHP_dom"/>
</dbReference>
<dbReference type="OrthoDB" id="9968at2157"/>
<dbReference type="GO" id="GO:0042578">
    <property type="term" value="F:phosphoric ester hydrolase activity"/>
    <property type="evidence" value="ECO:0007669"/>
    <property type="project" value="TreeGrafter"/>
</dbReference>
<feature type="domain" description="Polymerase/histidinol phosphatase N-terminal" evidence="1">
    <location>
        <begin position="4"/>
        <end position="76"/>
    </location>
</feature>
<dbReference type="PANTHER" id="PTHR36928">
    <property type="entry name" value="PHOSPHATASE YCDX-RELATED"/>
    <property type="match status" value="1"/>
</dbReference>
<protein>
    <submittedName>
        <fullName evidence="2">PHP domain protein</fullName>
    </submittedName>
</protein>
<reference evidence="2 3" key="1">
    <citation type="journal article" date="2010" name="Stand. Genomic Sci.">
        <title>Complete genome sequence of Methanothermus fervidus type strain (V24S).</title>
        <authorList>
            <person name="Anderson I."/>
            <person name="Djao O.D."/>
            <person name="Misra M."/>
            <person name="Chertkov O."/>
            <person name="Nolan M."/>
            <person name="Lucas S."/>
            <person name="Lapidus A."/>
            <person name="Del Rio T.G."/>
            <person name="Tice H."/>
            <person name="Cheng J.F."/>
            <person name="Tapia R."/>
            <person name="Han C."/>
            <person name="Goodwin L."/>
            <person name="Pitluck S."/>
            <person name="Liolios K."/>
            <person name="Ivanova N."/>
            <person name="Mavromatis K."/>
            <person name="Mikhailova N."/>
            <person name="Pati A."/>
            <person name="Brambilla E."/>
            <person name="Chen A."/>
            <person name="Palaniappan K."/>
            <person name="Land M."/>
            <person name="Hauser L."/>
            <person name="Chang Y.J."/>
            <person name="Jeffries C.D."/>
            <person name="Sikorski J."/>
            <person name="Spring S."/>
            <person name="Rohde M."/>
            <person name="Eichinger K."/>
            <person name="Huber H."/>
            <person name="Wirth R."/>
            <person name="Goker M."/>
            <person name="Detter J.C."/>
            <person name="Woyke T."/>
            <person name="Bristow J."/>
            <person name="Eisen J.A."/>
            <person name="Markowitz V."/>
            <person name="Hugenholtz P."/>
            <person name="Klenk H.P."/>
            <person name="Kyrpides N.C."/>
        </authorList>
    </citation>
    <scope>NUCLEOTIDE SEQUENCE [LARGE SCALE GENOMIC DNA]</scope>
    <source>
        <strain evidence="3">ATCC 43054 / DSM 2088 / JCM 10308 / V24 S</strain>
    </source>
</reference>
<dbReference type="CDD" id="cd07432">
    <property type="entry name" value="PHP_HisPPase"/>
    <property type="match status" value="1"/>
</dbReference>